<protein>
    <submittedName>
        <fullName evidence="1">Uncharacterized protein</fullName>
    </submittedName>
</protein>
<reference evidence="1" key="2">
    <citation type="submission" date="2023-06" db="EMBL/GenBank/DDBJ databases">
        <authorList>
            <consortium name="Lawrence Berkeley National Laboratory"/>
            <person name="Haridas S."/>
            <person name="Hensen N."/>
            <person name="Bonometti L."/>
            <person name="Westerberg I."/>
            <person name="Brannstrom I.O."/>
            <person name="Guillou S."/>
            <person name="Cros-Aarteil S."/>
            <person name="Calhoun S."/>
            <person name="Kuo A."/>
            <person name="Mondo S."/>
            <person name="Pangilinan J."/>
            <person name="Riley R."/>
            <person name="Labutti K."/>
            <person name="Andreopoulos B."/>
            <person name="Lipzen A."/>
            <person name="Chen C."/>
            <person name="Yanf M."/>
            <person name="Daum C."/>
            <person name="Ng V."/>
            <person name="Clum A."/>
            <person name="Steindorff A."/>
            <person name="Ohm R."/>
            <person name="Martin F."/>
            <person name="Silar P."/>
            <person name="Natvig D."/>
            <person name="Lalanne C."/>
            <person name="Gautier V."/>
            <person name="Ament-Velasquez S.L."/>
            <person name="Kruys A."/>
            <person name="Hutchinson M.I."/>
            <person name="Powell A.J."/>
            <person name="Barry K."/>
            <person name="Miller A.N."/>
            <person name="Grigoriev I.V."/>
            <person name="Debuchy R."/>
            <person name="Gladieux P."/>
            <person name="Thoren M.H."/>
            <person name="Johannesson H."/>
        </authorList>
    </citation>
    <scope>NUCLEOTIDE SEQUENCE</scope>
    <source>
        <strain evidence="1">CBS 314.62</strain>
    </source>
</reference>
<dbReference type="Gene3D" id="2.30.29.30">
    <property type="entry name" value="Pleckstrin-homology domain (PH domain)/Phosphotyrosine-binding domain (PTB)"/>
    <property type="match status" value="1"/>
</dbReference>
<reference evidence="1" key="1">
    <citation type="journal article" date="2023" name="Mol. Phylogenet. Evol.">
        <title>Genome-scale phylogeny and comparative genomics of the fungal order Sordariales.</title>
        <authorList>
            <person name="Hensen N."/>
            <person name="Bonometti L."/>
            <person name="Westerberg I."/>
            <person name="Brannstrom I.O."/>
            <person name="Guillou S."/>
            <person name="Cros-Aarteil S."/>
            <person name="Calhoun S."/>
            <person name="Haridas S."/>
            <person name="Kuo A."/>
            <person name="Mondo S."/>
            <person name="Pangilinan J."/>
            <person name="Riley R."/>
            <person name="LaButti K."/>
            <person name="Andreopoulos B."/>
            <person name="Lipzen A."/>
            <person name="Chen C."/>
            <person name="Yan M."/>
            <person name="Daum C."/>
            <person name="Ng V."/>
            <person name="Clum A."/>
            <person name="Steindorff A."/>
            <person name="Ohm R.A."/>
            <person name="Martin F."/>
            <person name="Silar P."/>
            <person name="Natvig D.O."/>
            <person name="Lalanne C."/>
            <person name="Gautier V."/>
            <person name="Ament-Velasquez S.L."/>
            <person name="Kruys A."/>
            <person name="Hutchinson M.I."/>
            <person name="Powell A.J."/>
            <person name="Barry K."/>
            <person name="Miller A.N."/>
            <person name="Grigoriev I.V."/>
            <person name="Debuchy R."/>
            <person name="Gladieux P."/>
            <person name="Hiltunen Thoren M."/>
            <person name="Johannesson H."/>
        </authorList>
    </citation>
    <scope>NUCLEOTIDE SEQUENCE</scope>
    <source>
        <strain evidence="1">CBS 314.62</strain>
    </source>
</reference>
<sequence length="301" mass="34000">METQLSPSLATSRSLFSSYSPAGFPTQINEMSVEALNRIFHQKQVRIPVSFKYYLEARGKRARRREWTEKIVMIEDIRISFWDRTSGLQLGLMSRDVPSISPFHILASLVPDPGYSKTRPYVVSLSTLNGATYLLEAATYAAGRELVTAINYKSARLTPQIQFPIETDNAFDCLDIVAATGQAPEYGWNQKAQALFASLRNLDRSDVVDREAIRRMGDDMGLTSKWYPPTNCLEPEKPGDMSKSDGDRVEDLKLAVKRLDATLRRHNDVRANMQMIFTAGGKAKKMAMTNWETKSSYLLRV</sequence>
<keyword evidence="2" id="KW-1185">Reference proteome</keyword>
<accession>A0AAE0X1E9</accession>
<dbReference type="InterPro" id="IPR011993">
    <property type="entry name" value="PH-like_dom_sf"/>
</dbReference>
<name>A0AAE0X1E9_9PEZI</name>
<comment type="caution">
    <text evidence="1">The sequence shown here is derived from an EMBL/GenBank/DDBJ whole genome shotgun (WGS) entry which is preliminary data.</text>
</comment>
<dbReference type="AlphaFoldDB" id="A0AAE0X1E9"/>
<dbReference type="Proteomes" id="UP001270362">
    <property type="component" value="Unassembled WGS sequence"/>
</dbReference>
<evidence type="ECO:0000313" key="1">
    <source>
        <dbReference type="EMBL" id="KAK3682765.1"/>
    </source>
</evidence>
<dbReference type="EMBL" id="JAULSO010000005">
    <property type="protein sequence ID" value="KAK3682765.1"/>
    <property type="molecule type" value="Genomic_DNA"/>
</dbReference>
<evidence type="ECO:0000313" key="2">
    <source>
        <dbReference type="Proteomes" id="UP001270362"/>
    </source>
</evidence>
<gene>
    <name evidence="1" type="ORF">B0T22DRAFT_294206</name>
</gene>
<organism evidence="1 2">
    <name type="scientific">Podospora appendiculata</name>
    <dbReference type="NCBI Taxonomy" id="314037"/>
    <lineage>
        <taxon>Eukaryota</taxon>
        <taxon>Fungi</taxon>
        <taxon>Dikarya</taxon>
        <taxon>Ascomycota</taxon>
        <taxon>Pezizomycotina</taxon>
        <taxon>Sordariomycetes</taxon>
        <taxon>Sordariomycetidae</taxon>
        <taxon>Sordariales</taxon>
        <taxon>Podosporaceae</taxon>
        <taxon>Podospora</taxon>
    </lineage>
</organism>
<proteinExistence type="predicted"/>